<dbReference type="InterPro" id="IPR000358">
    <property type="entry name" value="RNR_small_fam"/>
</dbReference>
<evidence type="ECO:0000313" key="2">
    <source>
        <dbReference type="EMBL" id="CAE6500755.1"/>
    </source>
</evidence>
<dbReference type="InterPro" id="IPR009078">
    <property type="entry name" value="Ferritin-like_SF"/>
</dbReference>
<dbReference type="GO" id="GO:0016491">
    <property type="term" value="F:oxidoreductase activity"/>
    <property type="evidence" value="ECO:0007669"/>
    <property type="project" value="InterPro"/>
</dbReference>
<dbReference type="InterPro" id="IPR012348">
    <property type="entry name" value="RNR-like"/>
</dbReference>
<accession>A0A8H3CZI8</accession>
<dbReference type="PANTHER" id="PTHR23409">
    <property type="entry name" value="RIBONUCLEOSIDE-DIPHOSPHATE REDUCTASE SMALL CHAIN"/>
    <property type="match status" value="1"/>
</dbReference>
<dbReference type="OrthoDB" id="273452at2759"/>
<dbReference type="EMBL" id="CAJMWZ010005107">
    <property type="protein sequence ID" value="CAE6500755.1"/>
    <property type="molecule type" value="Genomic_DNA"/>
</dbReference>
<dbReference type="PANTHER" id="PTHR23409:SF18">
    <property type="entry name" value="RIBONUCLEOSIDE-DIPHOSPHATE REDUCTASE SUBUNIT M2"/>
    <property type="match status" value="1"/>
</dbReference>
<comment type="caution">
    <text evidence="2">The sequence shown here is derived from an EMBL/GenBank/DDBJ whole genome shotgun (WGS) entry which is preliminary data.</text>
</comment>
<gene>
    <name evidence="2" type="ORF">RDB_LOCUS94711</name>
</gene>
<feature type="region of interest" description="Disordered" evidence="1">
    <location>
        <begin position="1"/>
        <end position="24"/>
    </location>
</feature>
<dbReference type="AlphaFoldDB" id="A0A8H3CZI8"/>
<dbReference type="SUPFAM" id="SSF47240">
    <property type="entry name" value="Ferritin-like"/>
    <property type="match status" value="1"/>
</dbReference>
<name>A0A8H3CZI8_9AGAM</name>
<proteinExistence type="predicted"/>
<protein>
    <submittedName>
        <fullName evidence="2">Uncharacterized protein</fullName>
    </submittedName>
</protein>
<organism evidence="2 3">
    <name type="scientific">Rhizoctonia solani</name>
    <dbReference type="NCBI Taxonomy" id="456999"/>
    <lineage>
        <taxon>Eukaryota</taxon>
        <taxon>Fungi</taxon>
        <taxon>Dikarya</taxon>
        <taxon>Basidiomycota</taxon>
        <taxon>Agaricomycotina</taxon>
        <taxon>Agaricomycetes</taxon>
        <taxon>Cantharellales</taxon>
        <taxon>Ceratobasidiaceae</taxon>
        <taxon>Rhizoctonia</taxon>
    </lineage>
</organism>
<dbReference type="GO" id="GO:0009263">
    <property type="term" value="P:deoxyribonucleotide biosynthetic process"/>
    <property type="evidence" value="ECO:0007669"/>
    <property type="project" value="InterPro"/>
</dbReference>
<dbReference type="Proteomes" id="UP000663850">
    <property type="component" value="Unassembled WGS sequence"/>
</dbReference>
<sequence length="83" mass="9244">MAQATLKGEKARQDLQQMSPKEYNSTNPFDFMDMISLQGKTNFFEKRVSDYVKAGVKTTSTDPALEPSQTAGASKIFALDEDF</sequence>
<dbReference type="Gene3D" id="1.10.620.20">
    <property type="entry name" value="Ribonucleotide Reductase, subunit A"/>
    <property type="match status" value="1"/>
</dbReference>
<reference evidence="2" key="1">
    <citation type="submission" date="2021-01" db="EMBL/GenBank/DDBJ databases">
        <authorList>
            <person name="Kaushik A."/>
        </authorList>
    </citation>
    <scope>NUCLEOTIDE SEQUENCE</scope>
    <source>
        <strain evidence="2">Type strain: AG8-Rh-89/</strain>
    </source>
</reference>
<evidence type="ECO:0000313" key="3">
    <source>
        <dbReference type="Proteomes" id="UP000663850"/>
    </source>
</evidence>
<evidence type="ECO:0000256" key="1">
    <source>
        <dbReference type="SAM" id="MobiDB-lite"/>
    </source>
</evidence>
<feature type="compositionally biased region" description="Polar residues" evidence="1">
    <location>
        <begin position="14"/>
        <end position="24"/>
    </location>
</feature>